<keyword evidence="1" id="KW-0238">DNA-binding</keyword>
<comment type="caution">
    <text evidence="5">The sequence shown here is derived from an EMBL/GenBank/DDBJ whole genome shotgun (WGS) entry which is preliminary data.</text>
</comment>
<evidence type="ECO:0000256" key="3">
    <source>
        <dbReference type="SAM" id="SignalP"/>
    </source>
</evidence>
<dbReference type="InterPro" id="IPR011990">
    <property type="entry name" value="TPR-like_helical_dom_sf"/>
</dbReference>
<keyword evidence="6" id="KW-1185">Reference proteome</keyword>
<evidence type="ECO:0000313" key="6">
    <source>
        <dbReference type="Proteomes" id="UP000319175"/>
    </source>
</evidence>
<sequence length="531" mass="61152">MKPCRLYTCWIILVALCLWKSPVYGQSMAPNESLLGKAYELVHSNPEEAVKIGQYLLKNNPSDIQKAKFYLLLAESYWAKGDYNNSVINVFEAGKFADKAGDDEKIKILLLKSQLFRTLYLDNQSKRCLEEATEKISGLKSKEEQGYFEAKILIGNSVMYLDRQNYQSAFELLQKADKIYQPAFSKNASLQQEFYVAKARAFVGLTKIDSANYYLAKALKLSKTQKNSDYLNEIALLNELGLVYFHEKQHARAIDTLLVSMRMASTLKNEALLKVINKQLGINYLALNDKKNYQLFDNKFLKTYDNVEESEQDAVNSAYNLISQEQESDFQKAKSRYADYFYLAVGALIFVLIMGLLLWLKNYLKKKRLKEIISYLEIKTNNVVKLQPEKRETNKKISIPLETEQVILTKLKRFENSIRYTNKEMSLAVLAGQFDTNTKYLSEIINKHYQDNFNTYINKLRITFIIGKLKEDPNYMHYKISYLAEKSGFSSHSSFATVFKSITGIAPGTFIDLLKEETEALKQEKMNSHAS</sequence>
<evidence type="ECO:0000259" key="4">
    <source>
        <dbReference type="PROSITE" id="PS01124"/>
    </source>
</evidence>
<evidence type="ECO:0000256" key="1">
    <source>
        <dbReference type="ARBA" id="ARBA00023125"/>
    </source>
</evidence>
<dbReference type="SUPFAM" id="SSF48452">
    <property type="entry name" value="TPR-like"/>
    <property type="match status" value="1"/>
</dbReference>
<dbReference type="Gene3D" id="1.10.10.60">
    <property type="entry name" value="Homeodomain-like"/>
    <property type="match status" value="2"/>
</dbReference>
<dbReference type="InterPro" id="IPR018060">
    <property type="entry name" value="HTH_AraC"/>
</dbReference>
<dbReference type="Pfam" id="PF12833">
    <property type="entry name" value="HTH_18"/>
    <property type="match status" value="1"/>
</dbReference>
<dbReference type="PROSITE" id="PS01124">
    <property type="entry name" value="HTH_ARAC_FAMILY_2"/>
    <property type="match status" value="1"/>
</dbReference>
<dbReference type="Proteomes" id="UP000319175">
    <property type="component" value="Unassembled WGS sequence"/>
</dbReference>
<evidence type="ECO:0000313" key="5">
    <source>
        <dbReference type="EMBL" id="TPD69691.1"/>
    </source>
</evidence>
<dbReference type="PANTHER" id="PTHR43280:SF2">
    <property type="entry name" value="HTH-TYPE TRANSCRIPTIONAL REGULATOR EXSA"/>
    <property type="match status" value="1"/>
</dbReference>
<organism evidence="5 6">
    <name type="scientific">Flavobacterium microcysteis</name>
    <dbReference type="NCBI Taxonomy" id="2596891"/>
    <lineage>
        <taxon>Bacteria</taxon>
        <taxon>Pseudomonadati</taxon>
        <taxon>Bacteroidota</taxon>
        <taxon>Flavobacteriia</taxon>
        <taxon>Flavobacteriales</taxon>
        <taxon>Flavobacteriaceae</taxon>
        <taxon>Flavobacterium</taxon>
    </lineage>
</organism>
<dbReference type="PANTHER" id="PTHR43280">
    <property type="entry name" value="ARAC-FAMILY TRANSCRIPTIONAL REGULATOR"/>
    <property type="match status" value="1"/>
</dbReference>
<feature type="signal peptide" evidence="3">
    <location>
        <begin position="1"/>
        <end position="25"/>
    </location>
</feature>
<proteinExistence type="predicted"/>
<protein>
    <submittedName>
        <fullName evidence="5">Helix-turn-helix domain-containing protein</fullName>
    </submittedName>
</protein>
<evidence type="ECO:0000256" key="2">
    <source>
        <dbReference type="SAM" id="Phobius"/>
    </source>
</evidence>
<accession>A0A501QC78</accession>
<keyword evidence="2" id="KW-1133">Transmembrane helix</keyword>
<keyword evidence="2" id="KW-0472">Membrane</keyword>
<gene>
    <name evidence="5" type="ORF">FJA49_07215</name>
</gene>
<keyword evidence="3" id="KW-0732">Signal</keyword>
<dbReference type="EMBL" id="VFJE01000053">
    <property type="protein sequence ID" value="TPD69691.1"/>
    <property type="molecule type" value="Genomic_DNA"/>
</dbReference>
<dbReference type="Gene3D" id="1.25.40.10">
    <property type="entry name" value="Tetratricopeptide repeat domain"/>
    <property type="match status" value="2"/>
</dbReference>
<feature type="chain" id="PRO_5021237590" evidence="3">
    <location>
        <begin position="26"/>
        <end position="531"/>
    </location>
</feature>
<dbReference type="AlphaFoldDB" id="A0A501QC78"/>
<feature type="domain" description="HTH araC/xylS-type" evidence="4">
    <location>
        <begin position="404"/>
        <end position="513"/>
    </location>
</feature>
<dbReference type="GO" id="GO:0043565">
    <property type="term" value="F:sequence-specific DNA binding"/>
    <property type="evidence" value="ECO:0007669"/>
    <property type="project" value="InterPro"/>
</dbReference>
<keyword evidence="2" id="KW-0812">Transmembrane</keyword>
<reference evidence="5 6" key="1">
    <citation type="submission" date="2019-06" db="EMBL/GenBank/DDBJ databases">
        <title>Flavobacterium sp. MaA-Y11 from geoumgang.</title>
        <authorList>
            <person name="Jeong S."/>
        </authorList>
    </citation>
    <scope>NUCLEOTIDE SEQUENCE [LARGE SCALE GENOMIC DNA]</scope>
    <source>
        <strain evidence="5 6">MaA-Y11</strain>
    </source>
</reference>
<dbReference type="GO" id="GO:0003700">
    <property type="term" value="F:DNA-binding transcription factor activity"/>
    <property type="evidence" value="ECO:0007669"/>
    <property type="project" value="InterPro"/>
</dbReference>
<dbReference type="SMART" id="SM00342">
    <property type="entry name" value="HTH_ARAC"/>
    <property type="match status" value="1"/>
</dbReference>
<name>A0A501QC78_9FLAO</name>
<feature type="transmembrane region" description="Helical" evidence="2">
    <location>
        <begin position="340"/>
        <end position="360"/>
    </location>
</feature>